<dbReference type="PANTHER" id="PTHR37709">
    <property type="entry name" value="EXPRESSED PROTEIN"/>
    <property type="match status" value="1"/>
</dbReference>
<reference evidence="2 3" key="1">
    <citation type="submission" date="2018-09" db="EMBL/GenBank/DDBJ databases">
        <title>A high-quality reference genome of wild soybean provides a powerful tool to mine soybean genomes.</title>
        <authorList>
            <person name="Xie M."/>
            <person name="Chung C.Y.L."/>
            <person name="Li M.-W."/>
            <person name="Wong F.-L."/>
            <person name="Chan T.-F."/>
            <person name="Lam H.-M."/>
        </authorList>
    </citation>
    <scope>NUCLEOTIDE SEQUENCE [LARGE SCALE GENOMIC DNA]</scope>
    <source>
        <strain evidence="3">cv. W05</strain>
        <tissue evidence="2">Hypocotyl of etiolated seedlings</tissue>
    </source>
</reference>
<evidence type="ECO:0000313" key="2">
    <source>
        <dbReference type="EMBL" id="RZB96220.1"/>
    </source>
</evidence>
<organism evidence="2 3">
    <name type="scientific">Glycine soja</name>
    <name type="common">Wild soybean</name>
    <dbReference type="NCBI Taxonomy" id="3848"/>
    <lineage>
        <taxon>Eukaryota</taxon>
        <taxon>Viridiplantae</taxon>
        <taxon>Streptophyta</taxon>
        <taxon>Embryophyta</taxon>
        <taxon>Tracheophyta</taxon>
        <taxon>Spermatophyta</taxon>
        <taxon>Magnoliopsida</taxon>
        <taxon>eudicotyledons</taxon>
        <taxon>Gunneridae</taxon>
        <taxon>Pentapetalae</taxon>
        <taxon>rosids</taxon>
        <taxon>fabids</taxon>
        <taxon>Fabales</taxon>
        <taxon>Fabaceae</taxon>
        <taxon>Papilionoideae</taxon>
        <taxon>50 kb inversion clade</taxon>
        <taxon>NPAAA clade</taxon>
        <taxon>indigoferoid/millettioid clade</taxon>
        <taxon>Phaseoleae</taxon>
        <taxon>Glycine</taxon>
        <taxon>Glycine subgen. Soja</taxon>
    </lineage>
</organism>
<evidence type="ECO:0000256" key="1">
    <source>
        <dbReference type="SAM" id="Phobius"/>
    </source>
</evidence>
<keyword evidence="1" id="KW-0472">Membrane</keyword>
<protein>
    <submittedName>
        <fullName evidence="2">Uncharacterized protein</fullName>
    </submittedName>
</protein>
<keyword evidence="1" id="KW-0812">Transmembrane</keyword>
<proteinExistence type="predicted"/>
<keyword evidence="1" id="KW-1133">Transmembrane helix</keyword>
<sequence length="255" mass="29445">NIREKKMGFIMEFAENLVLKLMEDPKERDRRFREHVYRVKDRCEKTKEMWSYPMRPYGFWTFERHNSQLAWDAQISQVAGRRDPYDDILQHFSTPHNMSDFEHENPSLPSPKDLSSSVPITYAFSAVCFVMGIYGAYYFGQFQNLKDVFKLQKQIKELVPRCIHAFAGDIVLVGELREEQMGKVEIVAELATNIVGEKGYELGVISPCNILSCCMLHVAEITTGLEEFFPLQNSHSCTIALPGNYSVLSMFHLII</sequence>
<keyword evidence="3" id="KW-1185">Reference proteome</keyword>
<dbReference type="Pfam" id="PF17250">
    <property type="entry name" value="NDUFB11"/>
    <property type="match status" value="1"/>
</dbReference>
<evidence type="ECO:0000313" key="3">
    <source>
        <dbReference type="Proteomes" id="UP000289340"/>
    </source>
</evidence>
<dbReference type="Proteomes" id="UP000289340">
    <property type="component" value="Chromosome 8"/>
</dbReference>
<dbReference type="AlphaFoldDB" id="A0A445JCQ7"/>
<feature type="non-terminal residue" evidence="2">
    <location>
        <position position="1"/>
    </location>
</feature>
<dbReference type="EMBL" id="QZWG01000008">
    <property type="protein sequence ID" value="RZB96220.1"/>
    <property type="molecule type" value="Genomic_DNA"/>
</dbReference>
<dbReference type="InterPro" id="IPR035204">
    <property type="entry name" value="NDUFB11"/>
</dbReference>
<comment type="caution">
    <text evidence="2">The sequence shown here is derived from an EMBL/GenBank/DDBJ whole genome shotgun (WGS) entry which is preliminary data.</text>
</comment>
<feature type="transmembrane region" description="Helical" evidence="1">
    <location>
        <begin position="120"/>
        <end position="140"/>
    </location>
</feature>
<dbReference type="PANTHER" id="PTHR37709:SF1">
    <property type="entry name" value="EXPRESSED PROTEIN"/>
    <property type="match status" value="1"/>
</dbReference>
<gene>
    <name evidence="2" type="ORF">D0Y65_020158</name>
</gene>
<name>A0A445JCQ7_GLYSO</name>
<accession>A0A445JCQ7</accession>